<dbReference type="AlphaFoldDB" id="A0A0D7AC10"/>
<reference evidence="2 3" key="1">
    <citation type="journal article" date="2015" name="Fungal Genet. Biol.">
        <title>Evolution of novel wood decay mechanisms in Agaricales revealed by the genome sequences of Fistulina hepatica and Cylindrobasidium torrendii.</title>
        <authorList>
            <person name="Floudas D."/>
            <person name="Held B.W."/>
            <person name="Riley R."/>
            <person name="Nagy L.G."/>
            <person name="Koehler G."/>
            <person name="Ransdell A.S."/>
            <person name="Younus H."/>
            <person name="Chow J."/>
            <person name="Chiniquy J."/>
            <person name="Lipzen A."/>
            <person name="Tritt A."/>
            <person name="Sun H."/>
            <person name="Haridas S."/>
            <person name="LaButti K."/>
            <person name="Ohm R.A."/>
            <person name="Kues U."/>
            <person name="Blanchette R.A."/>
            <person name="Grigoriev I.V."/>
            <person name="Minto R.E."/>
            <person name="Hibbett D.S."/>
        </authorList>
    </citation>
    <scope>NUCLEOTIDE SEQUENCE [LARGE SCALE GENOMIC DNA]</scope>
    <source>
        <strain evidence="2 3">ATCC 64428</strain>
    </source>
</reference>
<keyword evidence="3" id="KW-1185">Reference proteome</keyword>
<keyword evidence="1" id="KW-0732">Signal</keyword>
<evidence type="ECO:0000313" key="2">
    <source>
        <dbReference type="EMBL" id="KIY48532.1"/>
    </source>
</evidence>
<dbReference type="OrthoDB" id="3065262at2759"/>
<gene>
    <name evidence="2" type="ORF">FISHEDRAFT_58824</name>
</gene>
<accession>A0A0D7AC10</accession>
<organism evidence="2 3">
    <name type="scientific">Fistulina hepatica ATCC 64428</name>
    <dbReference type="NCBI Taxonomy" id="1128425"/>
    <lineage>
        <taxon>Eukaryota</taxon>
        <taxon>Fungi</taxon>
        <taxon>Dikarya</taxon>
        <taxon>Basidiomycota</taxon>
        <taxon>Agaricomycotina</taxon>
        <taxon>Agaricomycetes</taxon>
        <taxon>Agaricomycetidae</taxon>
        <taxon>Agaricales</taxon>
        <taxon>Fistulinaceae</taxon>
        <taxon>Fistulina</taxon>
    </lineage>
</organism>
<evidence type="ECO:0000313" key="3">
    <source>
        <dbReference type="Proteomes" id="UP000054144"/>
    </source>
</evidence>
<proteinExistence type="predicted"/>
<dbReference type="EMBL" id="KN881832">
    <property type="protein sequence ID" value="KIY48532.1"/>
    <property type="molecule type" value="Genomic_DNA"/>
</dbReference>
<feature type="signal peptide" evidence="1">
    <location>
        <begin position="1"/>
        <end position="24"/>
    </location>
</feature>
<feature type="chain" id="PRO_5002316307" evidence="1">
    <location>
        <begin position="25"/>
        <end position="221"/>
    </location>
</feature>
<sequence>MGGIFAIMTILVSIPMLPVGLELACEVPRNADGSVSILWFCGHLFAVILSHDSDELVLNDPVMSVFRMFGKLNWLHVSAVVCVVLHDEFPDAIETHVHEALSQMVIIPWAHGAASGDAQGLLNSFDNVFRKATAADRTSSVVYSDFIRRVFAASWTDVALFIDCGVGVQPLASEMHLFLPFAGGPDDRLALSFLVQICADPPPGKAWGKVKSRTPRGGAAT</sequence>
<protein>
    <submittedName>
        <fullName evidence="2">Uncharacterized protein</fullName>
    </submittedName>
</protein>
<evidence type="ECO:0000256" key="1">
    <source>
        <dbReference type="SAM" id="SignalP"/>
    </source>
</evidence>
<name>A0A0D7AC10_9AGAR</name>
<dbReference type="Proteomes" id="UP000054144">
    <property type="component" value="Unassembled WGS sequence"/>
</dbReference>